<evidence type="ECO:0000313" key="2">
    <source>
        <dbReference type="EMBL" id="PIK45924.1"/>
    </source>
</evidence>
<dbReference type="GO" id="GO:0003824">
    <property type="term" value="F:catalytic activity"/>
    <property type="evidence" value="ECO:0007669"/>
    <property type="project" value="InterPro"/>
</dbReference>
<dbReference type="EMBL" id="MRZV01000675">
    <property type="protein sequence ID" value="PIK45924.1"/>
    <property type="molecule type" value="Genomic_DNA"/>
</dbReference>
<name>A0A2G8KD34_STIJA</name>
<organism evidence="2 3">
    <name type="scientific">Stichopus japonicus</name>
    <name type="common">Sea cucumber</name>
    <dbReference type="NCBI Taxonomy" id="307972"/>
    <lineage>
        <taxon>Eukaryota</taxon>
        <taxon>Metazoa</taxon>
        <taxon>Echinodermata</taxon>
        <taxon>Eleutherozoa</taxon>
        <taxon>Echinozoa</taxon>
        <taxon>Holothuroidea</taxon>
        <taxon>Aspidochirotacea</taxon>
        <taxon>Aspidochirotida</taxon>
        <taxon>Stichopodidae</taxon>
        <taxon>Apostichopus</taxon>
    </lineage>
</organism>
<proteinExistence type="predicted"/>
<evidence type="ECO:0000259" key="1">
    <source>
        <dbReference type="PROSITE" id="PS50878"/>
    </source>
</evidence>
<comment type="caution">
    <text evidence="2">The sequence shown here is derived from an EMBL/GenBank/DDBJ whole genome shotgun (WGS) entry which is preliminary data.</text>
</comment>
<sequence>MVLCIYCSPTKAFPHQFLNDISNSTKHIIITGDLNAKHTTLGCRSTNLAGKQLINLLSTSNLICLNTGEPTRYPSTDYGTPEQLDYFLISTNIYQLFHTLNTAEEITKVITNANTIAVPAHPPIRRFQLPRHIIHLIKQRRQLRKAFQRSKNADIKAKHNNMKKKITELIRKHKEDQYNNRSKQLSNNKDAKDFWKTVNKIFNIKSKHRNIPTLNYEGHAATTDQEKAETIRNYFSTVHSIPDKPQYNKNIYKLAHFIKRGYHSTYHPQEDVSDEEDQGHEEYTQEITPDDIRNILKHASNTSPGRDGIQYLHLKAAPPILLEALSMIYTASFKIGHIPQIWKSATTIVIPKPGKDHKHPGSYRPISLLPVLGKCLEKIIARRLYKFIEDYNIIPDSQAGFRRNRSTTDQLFHFLQHTSTHRTKGHHTIAAFFDAEKAFDRMWHEGLLLKLRKYNLPTKLTRWIASFLSHRTTNFKIGSSFSSPLHITTGTPQGSTISPILYIMYVGDIPQPENRFTQISQYADDIAIWTSHINPVRTEEYLQQYINSINQWCHDWRLELNPKKSQILYIAKHNRLRRQPYLTLNNTVIPVTNQVRFLGIHIDRGLTLGYQHRLTHRKVKQRVRLLFRIAGTTDNPLASPSTTMKIYKMMIRPLIEYAAPAMAHITTNNIEQLEATQRRACRIAYHMSQDTDSETITAIADIPSVIERLNQLRDKFLDRVAVPTHHLHQFTKNQLKQTPFVLDASPLTGLDLEIWDPQPQKTFNSISETSQVHHLQIVSSVTSVRTIRRTNHPVHVSFLLVSFQKCFSRPQGPQSSYFP</sequence>
<reference evidence="2 3" key="1">
    <citation type="journal article" date="2017" name="PLoS Biol.">
        <title>The sea cucumber genome provides insights into morphological evolution and visceral regeneration.</title>
        <authorList>
            <person name="Zhang X."/>
            <person name="Sun L."/>
            <person name="Yuan J."/>
            <person name="Sun Y."/>
            <person name="Gao Y."/>
            <person name="Zhang L."/>
            <person name="Li S."/>
            <person name="Dai H."/>
            <person name="Hamel J.F."/>
            <person name="Liu C."/>
            <person name="Yu Y."/>
            <person name="Liu S."/>
            <person name="Lin W."/>
            <person name="Guo K."/>
            <person name="Jin S."/>
            <person name="Xu P."/>
            <person name="Storey K.B."/>
            <person name="Huan P."/>
            <person name="Zhang T."/>
            <person name="Zhou Y."/>
            <person name="Zhang J."/>
            <person name="Lin C."/>
            <person name="Li X."/>
            <person name="Xing L."/>
            <person name="Huo D."/>
            <person name="Sun M."/>
            <person name="Wang L."/>
            <person name="Mercier A."/>
            <person name="Li F."/>
            <person name="Yang H."/>
            <person name="Xiang J."/>
        </authorList>
    </citation>
    <scope>NUCLEOTIDE SEQUENCE [LARGE SCALE GENOMIC DNA]</scope>
    <source>
        <strain evidence="2">Shaxun</strain>
        <tissue evidence="2">Muscle</tissue>
    </source>
</reference>
<dbReference type="Pfam" id="PF00078">
    <property type="entry name" value="RVT_1"/>
    <property type="match status" value="1"/>
</dbReference>
<dbReference type="InterPro" id="IPR000477">
    <property type="entry name" value="RT_dom"/>
</dbReference>
<keyword evidence="3" id="KW-1185">Reference proteome</keyword>
<protein>
    <recommendedName>
        <fullName evidence="1">Reverse transcriptase domain-containing protein</fullName>
    </recommendedName>
</protein>
<dbReference type="InterPro" id="IPR043502">
    <property type="entry name" value="DNA/RNA_pol_sf"/>
</dbReference>
<dbReference type="SUPFAM" id="SSF56219">
    <property type="entry name" value="DNase I-like"/>
    <property type="match status" value="1"/>
</dbReference>
<dbReference type="Gene3D" id="3.60.10.10">
    <property type="entry name" value="Endonuclease/exonuclease/phosphatase"/>
    <property type="match status" value="1"/>
</dbReference>
<dbReference type="PANTHER" id="PTHR19446">
    <property type="entry name" value="REVERSE TRANSCRIPTASES"/>
    <property type="match status" value="1"/>
</dbReference>
<feature type="domain" description="Reverse transcriptase" evidence="1">
    <location>
        <begin position="331"/>
        <end position="602"/>
    </location>
</feature>
<dbReference type="InterPro" id="IPR036691">
    <property type="entry name" value="Endo/exonu/phosph_ase_sf"/>
</dbReference>
<dbReference type="InterPro" id="IPR005135">
    <property type="entry name" value="Endo/exonuclease/phosphatase"/>
</dbReference>
<dbReference type="PROSITE" id="PS50878">
    <property type="entry name" value="RT_POL"/>
    <property type="match status" value="1"/>
</dbReference>
<accession>A0A2G8KD34</accession>
<dbReference type="AlphaFoldDB" id="A0A2G8KD34"/>
<dbReference type="Pfam" id="PF14529">
    <property type="entry name" value="Exo_endo_phos_2"/>
    <property type="match status" value="1"/>
</dbReference>
<dbReference type="CDD" id="cd01650">
    <property type="entry name" value="RT_nLTR_like"/>
    <property type="match status" value="1"/>
</dbReference>
<evidence type="ECO:0000313" key="3">
    <source>
        <dbReference type="Proteomes" id="UP000230750"/>
    </source>
</evidence>
<gene>
    <name evidence="2" type="ORF">BSL78_17203</name>
</gene>
<dbReference type="OrthoDB" id="6819372at2759"/>
<dbReference type="Proteomes" id="UP000230750">
    <property type="component" value="Unassembled WGS sequence"/>
</dbReference>
<dbReference type="SUPFAM" id="SSF56672">
    <property type="entry name" value="DNA/RNA polymerases"/>
    <property type="match status" value="1"/>
</dbReference>